<dbReference type="PROSITE" id="PS51118">
    <property type="entry name" value="HTH_HXLR"/>
    <property type="match status" value="1"/>
</dbReference>
<dbReference type="Proteomes" id="UP000575985">
    <property type="component" value="Unassembled WGS sequence"/>
</dbReference>
<dbReference type="RefSeq" id="WP_308251395.1">
    <property type="nucleotide sequence ID" value="NZ_JACCFO010000001.1"/>
</dbReference>
<dbReference type="InterPro" id="IPR002577">
    <property type="entry name" value="HTH_HxlR"/>
</dbReference>
<feature type="compositionally biased region" description="Low complexity" evidence="4">
    <location>
        <begin position="1"/>
        <end position="11"/>
    </location>
</feature>
<gene>
    <name evidence="6" type="ORF">HNR12_003915</name>
</gene>
<evidence type="ECO:0000313" key="6">
    <source>
        <dbReference type="EMBL" id="NYI97638.1"/>
    </source>
</evidence>
<evidence type="ECO:0000256" key="3">
    <source>
        <dbReference type="ARBA" id="ARBA00023163"/>
    </source>
</evidence>
<dbReference type="Gene3D" id="1.10.10.10">
    <property type="entry name" value="Winged helix-like DNA-binding domain superfamily/Winged helix DNA-binding domain"/>
    <property type="match status" value="1"/>
</dbReference>
<protein>
    <submittedName>
        <fullName evidence="6">DNA-binding HxlR family transcriptional regulator</fullName>
    </submittedName>
</protein>
<dbReference type="EMBL" id="JACCFO010000001">
    <property type="protein sequence ID" value="NYI97638.1"/>
    <property type="molecule type" value="Genomic_DNA"/>
</dbReference>
<sequence length="168" mass="18118">MADTTGAAGAAGDHRPHPEAGHAAWGAHEPAARLDQPFLADCRARLAFDLFTHTWNSVVLFGLRTGPRRPGELREEIGGISAKVLNQTLRRLADSGLVERTAYAEAPPRVEYGLTPLGQTIMEPLAALAAWAAEHGDEVAEAQERARLRREEPAEGDERGGGETPLRE</sequence>
<keyword evidence="7" id="KW-1185">Reference proteome</keyword>
<dbReference type="GO" id="GO:0003677">
    <property type="term" value="F:DNA binding"/>
    <property type="evidence" value="ECO:0007669"/>
    <property type="project" value="UniProtKB-KW"/>
</dbReference>
<keyword evidence="3" id="KW-0804">Transcription</keyword>
<comment type="caution">
    <text evidence="6">The sequence shown here is derived from an EMBL/GenBank/DDBJ whole genome shotgun (WGS) entry which is preliminary data.</text>
</comment>
<evidence type="ECO:0000256" key="1">
    <source>
        <dbReference type="ARBA" id="ARBA00023015"/>
    </source>
</evidence>
<evidence type="ECO:0000259" key="5">
    <source>
        <dbReference type="PROSITE" id="PS51118"/>
    </source>
</evidence>
<dbReference type="AlphaFoldDB" id="A0A853BQD2"/>
<keyword evidence="1" id="KW-0805">Transcription regulation</keyword>
<dbReference type="PANTHER" id="PTHR33204">
    <property type="entry name" value="TRANSCRIPTIONAL REGULATOR, MARR FAMILY"/>
    <property type="match status" value="1"/>
</dbReference>
<proteinExistence type="predicted"/>
<evidence type="ECO:0000256" key="2">
    <source>
        <dbReference type="ARBA" id="ARBA00023125"/>
    </source>
</evidence>
<evidence type="ECO:0000256" key="4">
    <source>
        <dbReference type="SAM" id="MobiDB-lite"/>
    </source>
</evidence>
<dbReference type="SUPFAM" id="SSF46785">
    <property type="entry name" value="Winged helix' DNA-binding domain"/>
    <property type="match status" value="1"/>
</dbReference>
<dbReference type="InterPro" id="IPR036390">
    <property type="entry name" value="WH_DNA-bd_sf"/>
</dbReference>
<dbReference type="PANTHER" id="PTHR33204:SF37">
    <property type="entry name" value="HTH-TYPE TRANSCRIPTIONAL REGULATOR YODB"/>
    <property type="match status" value="1"/>
</dbReference>
<accession>A0A853BQD2</accession>
<feature type="domain" description="HTH hxlR-type" evidence="5">
    <location>
        <begin position="42"/>
        <end position="140"/>
    </location>
</feature>
<dbReference type="Pfam" id="PF01638">
    <property type="entry name" value="HxlR"/>
    <property type="match status" value="1"/>
</dbReference>
<feature type="region of interest" description="Disordered" evidence="4">
    <location>
        <begin position="1"/>
        <end position="26"/>
    </location>
</feature>
<feature type="region of interest" description="Disordered" evidence="4">
    <location>
        <begin position="142"/>
        <end position="168"/>
    </location>
</feature>
<keyword evidence="2 6" id="KW-0238">DNA-binding</keyword>
<name>A0A853BQD2_9ACTN</name>
<evidence type="ECO:0000313" key="7">
    <source>
        <dbReference type="Proteomes" id="UP000575985"/>
    </source>
</evidence>
<reference evidence="6 7" key="1">
    <citation type="submission" date="2020-07" db="EMBL/GenBank/DDBJ databases">
        <title>Sequencing the genomes of 1000 actinobacteria strains.</title>
        <authorList>
            <person name="Klenk H.-P."/>
        </authorList>
    </citation>
    <scope>NUCLEOTIDE SEQUENCE [LARGE SCALE GENOMIC DNA]</scope>
    <source>
        <strain evidence="6 7">DSM 45927</strain>
    </source>
</reference>
<organism evidence="6 7">
    <name type="scientific">Streptomonospora nanhaiensis</name>
    <dbReference type="NCBI Taxonomy" id="1323731"/>
    <lineage>
        <taxon>Bacteria</taxon>
        <taxon>Bacillati</taxon>
        <taxon>Actinomycetota</taxon>
        <taxon>Actinomycetes</taxon>
        <taxon>Streptosporangiales</taxon>
        <taxon>Nocardiopsidaceae</taxon>
        <taxon>Streptomonospora</taxon>
    </lineage>
</organism>
<dbReference type="InterPro" id="IPR036388">
    <property type="entry name" value="WH-like_DNA-bd_sf"/>
</dbReference>